<keyword evidence="1" id="KW-1133">Transmembrane helix</keyword>
<keyword evidence="1" id="KW-0472">Membrane</keyword>
<proteinExistence type="predicted"/>
<dbReference type="Proteomes" id="UP000034600">
    <property type="component" value="Unassembled WGS sequence"/>
</dbReference>
<accession>A0A0G1X9J9</accession>
<dbReference type="Gene3D" id="3.30.1490.300">
    <property type="match status" value="1"/>
</dbReference>
<comment type="caution">
    <text evidence="2">The sequence shown here is derived from an EMBL/GenBank/DDBJ whole genome shotgun (WGS) entry which is preliminary data.</text>
</comment>
<keyword evidence="1" id="KW-0812">Transmembrane</keyword>
<organism evidence="2 3">
    <name type="scientific">Candidatus Jorgensenbacteria bacterium GW2011_GWC1_48_8</name>
    <dbReference type="NCBI Taxonomy" id="1618666"/>
    <lineage>
        <taxon>Bacteria</taxon>
        <taxon>Candidatus Joergenseniibacteriota</taxon>
    </lineage>
</organism>
<evidence type="ECO:0008006" key="4">
    <source>
        <dbReference type="Google" id="ProtNLM"/>
    </source>
</evidence>
<dbReference type="Gene3D" id="3.30.420.40">
    <property type="match status" value="2"/>
</dbReference>
<gene>
    <name evidence="2" type="ORF">UY32_C0003G0013</name>
</gene>
<reference evidence="2 3" key="1">
    <citation type="journal article" date="2015" name="Nature">
        <title>rRNA introns, odd ribosomes, and small enigmatic genomes across a large radiation of phyla.</title>
        <authorList>
            <person name="Brown C.T."/>
            <person name="Hug L.A."/>
            <person name="Thomas B.C."/>
            <person name="Sharon I."/>
            <person name="Castelle C.J."/>
            <person name="Singh A."/>
            <person name="Wilkins M.J."/>
            <person name="Williams K.H."/>
            <person name="Banfield J.F."/>
        </authorList>
    </citation>
    <scope>NUCLEOTIDE SEQUENCE [LARGE SCALE GENOMIC DNA]</scope>
</reference>
<feature type="transmembrane region" description="Helical" evidence="1">
    <location>
        <begin position="342"/>
        <end position="365"/>
    </location>
</feature>
<evidence type="ECO:0000256" key="1">
    <source>
        <dbReference type="SAM" id="Phobius"/>
    </source>
</evidence>
<dbReference type="EMBL" id="LCPO01000003">
    <property type="protein sequence ID" value="KKU99243.1"/>
    <property type="molecule type" value="Genomic_DNA"/>
</dbReference>
<dbReference type="AlphaFoldDB" id="A0A0G1X9J9"/>
<sequence>MKNFFESFARFLEKLSSRPKIGGLEIGDSLIQYVNLEKDGPVSFSLRLNPGVIREGKIASPQELLNALTALNRMVSGLETGKRLKVVVSLPPSLIYTQSFSVPKIDEEKLEEAARLNLQIISPIDAVKAIASSEVIGETEDKYDLLGAFAERDIVLNYRRILASANFNGFIFEFPGLALARVVRTSLPPIPSPLLMLQVSSDGIDLSILQGGSLYFEYFRSWHSIQGEGREITRTVFEEAITEEVRRVIDFSTSRFKENPAQAFLVAPGFETQVGKLVESAFSIKVYPLTLKDYPLTPTWYPVLGSAIRGRDWGGRDREINLSGENLAEEVYAEQMENFVRLWRNIAVGIAAVMLVVFGGAAAFLTRQANTLESRLASFRATVSQQELGDLTAKVSEFNSLVASITKSRGRSTSWYETLSHIKKLADTNSVTIDILNTNQGGELTTFSGRAPSTAAVIKFKNVLVAEPGFSEVNLPLAAISTLADNSVSFNVSFKVQAN</sequence>
<protein>
    <recommendedName>
        <fullName evidence="4">Type IV pilus assembly protein PilM</fullName>
    </recommendedName>
</protein>
<name>A0A0G1X9J9_9BACT</name>
<evidence type="ECO:0000313" key="2">
    <source>
        <dbReference type="EMBL" id="KKU99243.1"/>
    </source>
</evidence>
<evidence type="ECO:0000313" key="3">
    <source>
        <dbReference type="Proteomes" id="UP000034600"/>
    </source>
</evidence>